<protein>
    <submittedName>
        <fullName evidence="4">GNAT family N-acetyltransferase</fullName>
    </submittedName>
</protein>
<feature type="domain" description="N-acetyltransferase" evidence="3">
    <location>
        <begin position="105"/>
        <end position="244"/>
    </location>
</feature>
<accession>A0A1E8Q3A5</accession>
<dbReference type="InterPro" id="IPR050680">
    <property type="entry name" value="YpeA/RimI_acetyltransf"/>
</dbReference>
<dbReference type="PANTHER" id="PTHR43420:SF3">
    <property type="entry name" value="N-ACETYLTRANSFERASE DOMAIN-CONTAINING PROTEIN"/>
    <property type="match status" value="1"/>
</dbReference>
<gene>
    <name evidence="4" type="ORF">BEL07_17885</name>
</gene>
<dbReference type="AlphaFoldDB" id="A0A1E8Q3A5"/>
<keyword evidence="2" id="KW-0012">Acyltransferase</keyword>
<comment type="caution">
    <text evidence="4">The sequence shown here is derived from an EMBL/GenBank/DDBJ whole genome shotgun (WGS) entry which is preliminary data.</text>
</comment>
<evidence type="ECO:0000313" key="5">
    <source>
        <dbReference type="Proteomes" id="UP000178953"/>
    </source>
</evidence>
<evidence type="ECO:0000256" key="1">
    <source>
        <dbReference type="ARBA" id="ARBA00022679"/>
    </source>
</evidence>
<evidence type="ECO:0000259" key="3">
    <source>
        <dbReference type="PROSITE" id="PS51186"/>
    </source>
</evidence>
<dbReference type="OrthoDB" id="9797456at2"/>
<dbReference type="CDD" id="cd04301">
    <property type="entry name" value="NAT_SF"/>
    <property type="match status" value="1"/>
</dbReference>
<proteinExistence type="predicted"/>
<organism evidence="4 5">
    <name type="scientific">Mycolicibacterium grossiae</name>
    <dbReference type="NCBI Taxonomy" id="1552759"/>
    <lineage>
        <taxon>Bacteria</taxon>
        <taxon>Bacillati</taxon>
        <taxon>Actinomycetota</taxon>
        <taxon>Actinomycetes</taxon>
        <taxon>Mycobacteriales</taxon>
        <taxon>Mycobacteriaceae</taxon>
        <taxon>Mycolicibacterium</taxon>
    </lineage>
</organism>
<dbReference type="Pfam" id="PF08445">
    <property type="entry name" value="FR47"/>
    <property type="match status" value="1"/>
</dbReference>
<dbReference type="GO" id="GO:0016747">
    <property type="term" value="F:acyltransferase activity, transferring groups other than amino-acyl groups"/>
    <property type="evidence" value="ECO:0007669"/>
    <property type="project" value="InterPro"/>
</dbReference>
<reference evidence="4 5" key="1">
    <citation type="submission" date="2016-09" db="EMBL/GenBank/DDBJ databases">
        <title>genome sequence of Mycobacterium sp. 739 SCH.</title>
        <authorList>
            <person name="Greninger A.L."/>
            <person name="Qin X."/>
            <person name="Jerome K."/>
            <person name="Vora S."/>
            <person name="Quinn K."/>
        </authorList>
    </citation>
    <scope>NUCLEOTIDE SEQUENCE [LARGE SCALE GENOMIC DNA]</scope>
    <source>
        <strain evidence="4 5">SCH</strain>
    </source>
</reference>
<sequence length="244" mass="26061">MTAGTLIEHCTAPLHPLDDPVRSSLRGAHARFAVWSGRVARYDREVAGFLGHPPRLDAQDWADVATLAGPAAEVSLRGAYVPPPGWEVIDRIGSVQLDGSAFHGEAYPPAVPLGARDVPRMLDLVARTAPGPFRPRTIEMGTYLGVFDRGALVAMAGERMHPIGWTEISAVCTDPAHRNRGLATALVGAVADGIRRRGETPFLHARADNVAAIRLYEALGFVLRQRSVLTIVRTPAAAADEAAS</sequence>
<dbReference type="SUPFAM" id="SSF55729">
    <property type="entry name" value="Acyl-CoA N-acyltransferases (Nat)"/>
    <property type="match status" value="1"/>
</dbReference>
<dbReference type="RefSeq" id="WP_070354470.1">
    <property type="nucleotide sequence ID" value="NZ_CP043474.1"/>
</dbReference>
<dbReference type="InterPro" id="IPR013653">
    <property type="entry name" value="GCN5-like_dom"/>
</dbReference>
<dbReference type="EMBL" id="MCHX01000041">
    <property type="protein sequence ID" value="OFJ52404.1"/>
    <property type="molecule type" value="Genomic_DNA"/>
</dbReference>
<dbReference type="PROSITE" id="PS51186">
    <property type="entry name" value="GNAT"/>
    <property type="match status" value="1"/>
</dbReference>
<dbReference type="Proteomes" id="UP000178953">
    <property type="component" value="Unassembled WGS sequence"/>
</dbReference>
<dbReference type="InterPro" id="IPR000182">
    <property type="entry name" value="GNAT_dom"/>
</dbReference>
<keyword evidence="1 4" id="KW-0808">Transferase</keyword>
<evidence type="ECO:0000256" key="2">
    <source>
        <dbReference type="ARBA" id="ARBA00023315"/>
    </source>
</evidence>
<dbReference type="InterPro" id="IPR016181">
    <property type="entry name" value="Acyl_CoA_acyltransferase"/>
</dbReference>
<dbReference type="PANTHER" id="PTHR43420">
    <property type="entry name" value="ACETYLTRANSFERASE"/>
    <property type="match status" value="1"/>
</dbReference>
<dbReference type="Gene3D" id="3.40.630.30">
    <property type="match status" value="1"/>
</dbReference>
<keyword evidence="5" id="KW-1185">Reference proteome</keyword>
<name>A0A1E8Q3A5_9MYCO</name>
<evidence type="ECO:0000313" key="4">
    <source>
        <dbReference type="EMBL" id="OFJ52404.1"/>
    </source>
</evidence>